<dbReference type="OMA" id="CENIMKS"/>
<evidence type="ECO:0000256" key="5">
    <source>
        <dbReference type="ARBA" id="ARBA00023055"/>
    </source>
</evidence>
<dbReference type="PANTHER" id="PTHR10972">
    <property type="entry name" value="OXYSTEROL-BINDING PROTEIN-RELATED"/>
    <property type="match status" value="1"/>
</dbReference>
<evidence type="ECO:0000256" key="7">
    <source>
        <dbReference type="SAM" id="Coils"/>
    </source>
</evidence>
<feature type="compositionally biased region" description="Polar residues" evidence="8">
    <location>
        <begin position="45"/>
        <end position="56"/>
    </location>
</feature>
<evidence type="ECO:0000313" key="10">
    <source>
        <dbReference type="EMBL" id="PNR29319.1"/>
    </source>
</evidence>
<dbReference type="Pfam" id="PF01237">
    <property type="entry name" value="Oxysterol_BP"/>
    <property type="match status" value="1"/>
</dbReference>
<dbReference type="Gene3D" id="2.30.29.30">
    <property type="entry name" value="Pleckstrin-homology domain (PH domain)/Phosphotyrosine-binding domain (PTB)"/>
    <property type="match status" value="1"/>
</dbReference>
<dbReference type="CDD" id="cd13294">
    <property type="entry name" value="PH_ORP_plant"/>
    <property type="match status" value="1"/>
</dbReference>
<dbReference type="FunFam" id="3.30.70.3490:FF:000013">
    <property type="entry name" value="Oxysterol-binding protein-related protein 2A"/>
    <property type="match status" value="1"/>
</dbReference>
<dbReference type="InterPro" id="IPR000648">
    <property type="entry name" value="Oxysterol-bd"/>
</dbReference>
<keyword evidence="3" id="KW-0813">Transport</keyword>
<dbReference type="Gene3D" id="2.40.160.120">
    <property type="match status" value="1"/>
</dbReference>
<dbReference type="GO" id="GO:0006869">
    <property type="term" value="P:lipid transport"/>
    <property type="evidence" value="ECO:0007669"/>
    <property type="project" value="UniProtKB-KW"/>
</dbReference>
<reference evidence="10 12" key="2">
    <citation type="journal article" date="2018" name="Plant J.">
        <title>The Physcomitrella patens chromosome-scale assembly reveals moss genome structure and evolution.</title>
        <authorList>
            <person name="Lang D."/>
            <person name="Ullrich K.K."/>
            <person name="Murat F."/>
            <person name="Fuchs J."/>
            <person name="Jenkins J."/>
            <person name="Haas F.B."/>
            <person name="Piednoel M."/>
            <person name="Gundlach H."/>
            <person name="Van Bel M."/>
            <person name="Meyberg R."/>
            <person name="Vives C."/>
            <person name="Morata J."/>
            <person name="Symeonidi A."/>
            <person name="Hiss M."/>
            <person name="Muchero W."/>
            <person name="Kamisugi Y."/>
            <person name="Saleh O."/>
            <person name="Blanc G."/>
            <person name="Decker E.L."/>
            <person name="van Gessel N."/>
            <person name="Grimwood J."/>
            <person name="Hayes R.D."/>
            <person name="Graham S.W."/>
            <person name="Gunter L.E."/>
            <person name="McDaniel S.F."/>
            <person name="Hoernstein S.N.W."/>
            <person name="Larsson A."/>
            <person name="Li F.W."/>
            <person name="Perroud P.F."/>
            <person name="Phillips J."/>
            <person name="Ranjan P."/>
            <person name="Rokshar D.S."/>
            <person name="Rothfels C.J."/>
            <person name="Schneider L."/>
            <person name="Shu S."/>
            <person name="Stevenson D.W."/>
            <person name="Thummler F."/>
            <person name="Tillich M."/>
            <person name="Villarreal Aguilar J.C."/>
            <person name="Widiez T."/>
            <person name="Wong G.K."/>
            <person name="Wymore A."/>
            <person name="Zhang Y."/>
            <person name="Zimmer A.D."/>
            <person name="Quatrano R.S."/>
            <person name="Mayer K.F.X."/>
            <person name="Goodstein D."/>
            <person name="Casacuberta J.M."/>
            <person name="Vandepoele K."/>
            <person name="Reski R."/>
            <person name="Cuming A.C."/>
            <person name="Tuskan G.A."/>
            <person name="Maumus F."/>
            <person name="Salse J."/>
            <person name="Schmutz J."/>
            <person name="Rensing S.A."/>
        </authorList>
    </citation>
    <scope>NUCLEOTIDE SEQUENCE [LARGE SCALE GENOMIC DNA]</scope>
    <source>
        <strain evidence="11 12">cv. Gransden 2004</strain>
    </source>
</reference>
<evidence type="ECO:0000313" key="12">
    <source>
        <dbReference type="Proteomes" id="UP000006727"/>
    </source>
</evidence>
<dbReference type="GO" id="GO:0032934">
    <property type="term" value="F:sterol binding"/>
    <property type="evidence" value="ECO:0000318"/>
    <property type="project" value="GO_Central"/>
</dbReference>
<dbReference type="PANTHER" id="PTHR10972:SF96">
    <property type="entry name" value="OXYSTEROL-BINDING PROTEIN-RELATED PROTEIN 1A-RELATED"/>
    <property type="match status" value="1"/>
</dbReference>
<keyword evidence="12" id="KW-1185">Reference proteome</keyword>
<evidence type="ECO:0000256" key="6">
    <source>
        <dbReference type="ARBA" id="ARBA00023121"/>
    </source>
</evidence>
<evidence type="ECO:0000256" key="8">
    <source>
        <dbReference type="SAM" id="MobiDB-lite"/>
    </source>
</evidence>
<dbReference type="InterPro" id="IPR037239">
    <property type="entry name" value="OSBP_sf"/>
</dbReference>
<gene>
    <name evidence="11" type="primary">LOC112275890</name>
    <name evidence="10" type="ORF">PHYPA_028011</name>
</gene>
<dbReference type="SUPFAM" id="SSF50729">
    <property type="entry name" value="PH domain-like"/>
    <property type="match status" value="1"/>
</dbReference>
<reference evidence="10 12" key="1">
    <citation type="journal article" date="2008" name="Science">
        <title>The Physcomitrella genome reveals evolutionary insights into the conquest of land by plants.</title>
        <authorList>
            <person name="Rensing S."/>
            <person name="Lang D."/>
            <person name="Zimmer A."/>
            <person name="Terry A."/>
            <person name="Salamov A."/>
            <person name="Shapiro H."/>
            <person name="Nishiyama T."/>
            <person name="Perroud P.-F."/>
            <person name="Lindquist E."/>
            <person name="Kamisugi Y."/>
            <person name="Tanahashi T."/>
            <person name="Sakakibara K."/>
            <person name="Fujita T."/>
            <person name="Oishi K."/>
            <person name="Shin-I T."/>
            <person name="Kuroki Y."/>
            <person name="Toyoda A."/>
            <person name="Suzuki Y."/>
            <person name="Hashimoto A."/>
            <person name="Yamaguchi K."/>
            <person name="Sugano A."/>
            <person name="Kohara Y."/>
            <person name="Fujiyama A."/>
            <person name="Anterola A."/>
            <person name="Aoki S."/>
            <person name="Ashton N."/>
            <person name="Barbazuk W.B."/>
            <person name="Barker E."/>
            <person name="Bennetzen J."/>
            <person name="Bezanilla M."/>
            <person name="Blankenship R."/>
            <person name="Cho S.H."/>
            <person name="Dutcher S."/>
            <person name="Estelle M."/>
            <person name="Fawcett J.A."/>
            <person name="Gundlach H."/>
            <person name="Hanada K."/>
            <person name="Heyl A."/>
            <person name="Hicks K.A."/>
            <person name="Hugh J."/>
            <person name="Lohr M."/>
            <person name="Mayer K."/>
            <person name="Melkozernov A."/>
            <person name="Murata T."/>
            <person name="Nelson D."/>
            <person name="Pils B."/>
            <person name="Prigge M."/>
            <person name="Reiss B."/>
            <person name="Renner T."/>
            <person name="Rombauts S."/>
            <person name="Rushton P."/>
            <person name="Sanderfoot A."/>
            <person name="Schween G."/>
            <person name="Shiu S.-H."/>
            <person name="Stueber K."/>
            <person name="Theodoulou F.L."/>
            <person name="Tu H."/>
            <person name="Van de Peer Y."/>
            <person name="Verrier P.J."/>
            <person name="Waters E."/>
            <person name="Wood A."/>
            <person name="Yang L."/>
            <person name="Cove D."/>
            <person name="Cuming A."/>
            <person name="Hasebe M."/>
            <person name="Lucas S."/>
            <person name="Mishler D.B."/>
            <person name="Reski R."/>
            <person name="Grigoriev I."/>
            <person name="Quatrano R.S."/>
            <person name="Boore J.L."/>
        </authorList>
    </citation>
    <scope>NUCLEOTIDE SEQUENCE [LARGE SCALE GENOMIC DNA]</scope>
    <source>
        <strain evidence="11 12">cv. Gransden 2004</strain>
    </source>
</reference>
<dbReference type="PROSITE" id="PS50003">
    <property type="entry name" value="PH_DOMAIN"/>
    <property type="match status" value="1"/>
</dbReference>
<dbReference type="EnsemblPlants" id="Pp3c23_13140V3.1">
    <property type="protein sequence ID" value="Pp3c23_13140V3.1"/>
    <property type="gene ID" value="Pp3c23_13140"/>
</dbReference>
<dbReference type="KEGG" id="ppp:112275890"/>
<name>A0A2K1IJ71_PHYPA</name>
<dbReference type="AlphaFoldDB" id="A0A2K1IJ71"/>
<dbReference type="Proteomes" id="UP000006727">
    <property type="component" value="Chromosome 23"/>
</dbReference>
<comment type="function">
    <text evidence="1">May be involved in the transport of sterols.</text>
</comment>
<dbReference type="Gramene" id="Pp3c23_13140V3.1">
    <property type="protein sequence ID" value="Pp3c23_13140V3.1"/>
    <property type="gene ID" value="Pp3c23_13140"/>
</dbReference>
<evidence type="ECO:0000256" key="4">
    <source>
        <dbReference type="ARBA" id="ARBA00023054"/>
    </source>
</evidence>
<dbReference type="SMART" id="SM00233">
    <property type="entry name" value="PH"/>
    <property type="match status" value="1"/>
</dbReference>
<dbReference type="PaxDb" id="3218-PP1S427_40V6.1"/>
<feature type="compositionally biased region" description="Basic and acidic residues" evidence="8">
    <location>
        <begin position="102"/>
        <end position="119"/>
    </location>
</feature>
<evidence type="ECO:0000256" key="3">
    <source>
        <dbReference type="ARBA" id="ARBA00022448"/>
    </source>
</evidence>
<dbReference type="FunCoup" id="A0A2K1IJ71">
    <property type="interactions" value="3498"/>
</dbReference>
<organism evidence="10">
    <name type="scientific">Physcomitrium patens</name>
    <name type="common">Spreading-leaved earth moss</name>
    <name type="synonym">Physcomitrella patens</name>
    <dbReference type="NCBI Taxonomy" id="3218"/>
    <lineage>
        <taxon>Eukaryota</taxon>
        <taxon>Viridiplantae</taxon>
        <taxon>Streptophyta</taxon>
        <taxon>Embryophyta</taxon>
        <taxon>Bryophyta</taxon>
        <taxon>Bryophytina</taxon>
        <taxon>Bryopsida</taxon>
        <taxon>Funariidae</taxon>
        <taxon>Funariales</taxon>
        <taxon>Funariaceae</taxon>
        <taxon>Physcomitrium</taxon>
    </lineage>
</organism>
<feature type="region of interest" description="Disordered" evidence="8">
    <location>
        <begin position="15"/>
        <end position="71"/>
    </location>
</feature>
<evidence type="ECO:0000313" key="11">
    <source>
        <dbReference type="EnsemblPlants" id="Pp3c23_13140V3.1"/>
    </source>
</evidence>
<dbReference type="SUPFAM" id="SSF144000">
    <property type="entry name" value="Oxysterol-binding protein-like"/>
    <property type="match status" value="1"/>
</dbReference>
<dbReference type="InterPro" id="IPR011993">
    <property type="entry name" value="PH-like_dom_sf"/>
</dbReference>
<keyword evidence="5" id="KW-0445">Lipid transport</keyword>
<dbReference type="Pfam" id="PF15413">
    <property type="entry name" value="PH_11"/>
    <property type="match status" value="1"/>
</dbReference>
<dbReference type="FunFam" id="2.40.160.120:FF:000006">
    <property type="entry name" value="oxysterol-binding protein-related protein 1D isoform X1"/>
    <property type="match status" value="1"/>
</dbReference>
<sequence>MHPLCCIAPVPMEKEEMKGEGSNGKIFWSSSEPSTPQRSFKDRQNATSLSSGNHQQGGLVPSSDHVGHSVANSGRSMSVAAQLPPLSSVKNNGGLNRGGAQHVERKVDGSERVHHDRSVSDLPPGMGGKVFKVTPEGGMKMAANFSGELFQVVDTVANGTPPGCVLKNDVAGILYKWVNYGKGWRPRWFALKEGVFSYYKVHGPDKVTFNDDRFKNFRIIGEEAQRLMKKQKPLHSHTHSTDQNQHKASGEIHLKVSSVRNSQSDDKKFYIYTGTKTLHLRAETCADRNDWVTVLKGAKDMFPRNSQLIGLVAPSEEITISTDKLRQKLLEFGLDEDQVKECEDVMLSEFSDVKEQLKVMQQRRLTLLERLRLLEAEKVELETTVVDEMQNQAGGGGLHGLKKYYGGSDTESDEDTDSHKGGVEVDSDDEDDVFFEARDTLRKSASSQIHPPDSPTHSEVDMDIVGFDYPQVARRKCLPEPKEKEKSVSLWSMIKDNIGKDLTKVCLPVYFNEPISSLQRCFEDVEYSYLLDRAAEYGKRGNNLMRLLYVGAFAVSGYASTEGRTCKPFNPLLGETYEADYPDKGLKFFSEKVSHHPMIVACHCEGRGWKFWGDSNLKSKFWGRSIQVDPVGILTLQFDDGEVFQWTKVTTSIYNLILGKLYVDHYGTMRIQGNRELSIKLKFKEQSIIDRNPHQVQGFVHDKGGAKVATLFGKWDESMYYVMGDISEKPKGFDPTTEAVLLWRRAVPPEKMTRYGLTAFSMTLNEITPGLREKLPPTDSRLRPDQKHLENGEFDAANSEKLRLEQKQRRARILQEKGWQPRWFRKGKGKDTYEYVGGYWEAREKGRWDGCPDIFGVDPQDEIILTD</sequence>
<feature type="domain" description="PH" evidence="9">
    <location>
        <begin position="167"/>
        <end position="300"/>
    </location>
</feature>
<reference evidence="11" key="3">
    <citation type="submission" date="2020-12" db="UniProtKB">
        <authorList>
            <consortium name="EnsemblPlants"/>
        </authorList>
    </citation>
    <scope>IDENTIFICATION</scope>
</reference>
<dbReference type="OrthoDB" id="14833at2759"/>
<dbReference type="STRING" id="3218.A0A2K1IJ71"/>
<evidence type="ECO:0000256" key="2">
    <source>
        <dbReference type="ARBA" id="ARBA00008842"/>
    </source>
</evidence>
<comment type="similarity">
    <text evidence="2">Belongs to the OSBP family.</text>
</comment>
<evidence type="ECO:0000259" key="9">
    <source>
        <dbReference type="PROSITE" id="PS50003"/>
    </source>
</evidence>
<feature type="coiled-coil region" evidence="7">
    <location>
        <begin position="357"/>
        <end position="391"/>
    </location>
</feature>
<evidence type="ECO:0000256" key="1">
    <source>
        <dbReference type="ARBA" id="ARBA00003361"/>
    </source>
</evidence>
<keyword evidence="6" id="KW-0446">Lipid-binding</keyword>
<protein>
    <recommendedName>
        <fullName evidence="9">PH domain-containing protein</fullName>
    </recommendedName>
</protein>
<dbReference type="GO" id="GO:0005829">
    <property type="term" value="C:cytosol"/>
    <property type="evidence" value="ECO:0000318"/>
    <property type="project" value="GO_Central"/>
</dbReference>
<feature type="region of interest" description="Disordered" evidence="8">
    <location>
        <begin position="84"/>
        <end position="128"/>
    </location>
</feature>
<keyword evidence="4 7" id="KW-0175">Coiled coil</keyword>
<feature type="compositionally biased region" description="Polar residues" evidence="8">
    <location>
        <begin position="28"/>
        <end position="38"/>
    </location>
</feature>
<dbReference type="Gramene" id="Pp3c23_13140V3.3">
    <property type="protein sequence ID" value="Pp3c23_13140V3.3"/>
    <property type="gene ID" value="Pp3c23_13140"/>
</dbReference>
<dbReference type="Gene3D" id="3.30.70.3490">
    <property type="match status" value="1"/>
</dbReference>
<dbReference type="InterPro" id="IPR001849">
    <property type="entry name" value="PH_domain"/>
</dbReference>
<dbReference type="GO" id="GO:0016020">
    <property type="term" value="C:membrane"/>
    <property type="evidence" value="ECO:0000318"/>
    <property type="project" value="GO_Central"/>
</dbReference>
<proteinExistence type="inferred from homology"/>
<dbReference type="EnsemblPlants" id="Pp3c23_13140V3.3">
    <property type="protein sequence ID" value="Pp3c23_13140V3.3"/>
    <property type="gene ID" value="Pp3c23_13140"/>
</dbReference>
<dbReference type="RefSeq" id="XP_024362385.1">
    <property type="nucleotide sequence ID" value="XM_024506617.2"/>
</dbReference>
<accession>A0A2K1IJ71</accession>
<dbReference type="EMBL" id="ABEU02000023">
    <property type="protein sequence ID" value="PNR29319.1"/>
    <property type="molecule type" value="Genomic_DNA"/>
</dbReference>
<feature type="region of interest" description="Disordered" evidence="8">
    <location>
        <begin position="392"/>
        <end position="429"/>
    </location>
</feature>
<dbReference type="GeneID" id="112275890"/>